<accession>A0A0F2LRD0</accession>
<dbReference type="AlphaFoldDB" id="A0A0F2LRD0"/>
<protein>
    <submittedName>
        <fullName evidence="4">Glycogen debranching enzyme N-terminal domain-containing protein</fullName>
    </submittedName>
    <submittedName>
        <fullName evidence="3">Glycogen debranching protein</fullName>
    </submittedName>
</protein>
<dbReference type="InterPro" id="IPR008928">
    <property type="entry name" value="6-hairpin_glycosidase_sf"/>
</dbReference>
<dbReference type="InterPro" id="IPR024742">
    <property type="entry name" value="Glycogen_debranch_N"/>
</dbReference>
<dbReference type="InterPro" id="IPR010401">
    <property type="entry name" value="AGL/Gdb1"/>
</dbReference>
<proteinExistence type="predicted"/>
<evidence type="ECO:0000313" key="4">
    <source>
        <dbReference type="EMBL" id="MCL7343675.1"/>
    </source>
</evidence>
<evidence type="ECO:0000259" key="1">
    <source>
        <dbReference type="Pfam" id="PF06202"/>
    </source>
</evidence>
<comment type="caution">
    <text evidence="3">The sequence shown here is derived from an EMBL/GenBank/DDBJ whole genome shotgun (WGS) entry which is preliminary data.</text>
</comment>
<name>A0A0F2LRD0_9CREN</name>
<evidence type="ECO:0000313" key="3">
    <source>
        <dbReference type="EMBL" id="KJR79414.1"/>
    </source>
</evidence>
<dbReference type="GO" id="GO:0004134">
    <property type="term" value="F:4-alpha-glucanotransferase activity"/>
    <property type="evidence" value="ECO:0007669"/>
    <property type="project" value="InterPro"/>
</dbReference>
<dbReference type="EMBL" id="JZWS01000008">
    <property type="protein sequence ID" value="KJR79414.1"/>
    <property type="molecule type" value="Genomic_DNA"/>
</dbReference>
<dbReference type="SUPFAM" id="SSF48208">
    <property type="entry name" value="Six-hairpin glycosidases"/>
    <property type="match status" value="1"/>
</dbReference>
<dbReference type="Pfam" id="PF06202">
    <property type="entry name" value="GDE_C"/>
    <property type="match status" value="1"/>
</dbReference>
<feature type="domain" description="Glycogen debranching enzyme C-terminal" evidence="1">
    <location>
        <begin position="249"/>
        <end position="602"/>
    </location>
</feature>
<dbReference type="FunFam" id="1.50.10.10:FF:000073">
    <property type="entry name" value="Glycogen debranching enzyme, hypothetical (TreX-like)"/>
    <property type="match status" value="1"/>
</dbReference>
<dbReference type="GO" id="GO:0005980">
    <property type="term" value="P:glycogen catabolic process"/>
    <property type="evidence" value="ECO:0007669"/>
    <property type="project" value="InterPro"/>
</dbReference>
<feature type="domain" description="Glycogen debranching enzyme bacterial and archaeal type N-terminal" evidence="2">
    <location>
        <begin position="10"/>
        <end position="217"/>
    </location>
</feature>
<dbReference type="EMBL" id="JZWS02000002">
    <property type="protein sequence ID" value="MCL7343675.1"/>
    <property type="molecule type" value="Genomic_DNA"/>
</dbReference>
<dbReference type="Gene3D" id="1.50.10.10">
    <property type="match status" value="1"/>
</dbReference>
<gene>
    <name evidence="4" type="ORF">TQ35_003770</name>
    <name evidence="3" type="ORF">TQ35_02010</name>
</gene>
<dbReference type="GO" id="GO:0004135">
    <property type="term" value="F:amylo-alpha-1,6-glucosidase activity"/>
    <property type="evidence" value="ECO:0007669"/>
    <property type="project" value="InterPro"/>
</dbReference>
<dbReference type="PANTHER" id="PTHR10569">
    <property type="entry name" value="GLYCOGEN DEBRANCHING ENZYME"/>
    <property type="match status" value="1"/>
</dbReference>
<evidence type="ECO:0000259" key="2">
    <source>
        <dbReference type="Pfam" id="PF12439"/>
    </source>
</evidence>
<organism evidence="3">
    <name type="scientific">Candidatus Aramenus sulfurataquae</name>
    <dbReference type="NCBI Taxonomy" id="1326980"/>
    <lineage>
        <taxon>Archaea</taxon>
        <taxon>Thermoproteota</taxon>
        <taxon>Thermoprotei</taxon>
        <taxon>Sulfolobales</taxon>
        <taxon>Sulfolobaceae</taxon>
        <taxon>Candidatus Aramenus</taxon>
    </lineage>
</organism>
<dbReference type="Pfam" id="PF12439">
    <property type="entry name" value="GDE_N"/>
    <property type="match status" value="1"/>
</dbReference>
<dbReference type="InterPro" id="IPR032790">
    <property type="entry name" value="GDE_C"/>
</dbReference>
<sequence>MISPEECEEREWVIPNGIGGYASSTICGINARTYHGYLVVPLNPPHKRYLLLSKFEDFFLLDDKEYPMSTNRYNFDVYYPQGYKYITRTTLGENFVTWVYDFDGNEVRKTLVVNRGSDSVTIEYSSNSGKFRICPLVTFRSHHLALKSRPGFFSYTVSGNKITIFLNERPILNFEISGVYKVERTEYWYYNFFYKLDYERGSNYLEDLYNPFCITAENSEVTIDAYMTSLKKCGLVHLKRDIAKLLASSSKNFVVKGKEWAIIAGYHWFDEWGRDTFVSLEGALLLNGEYNIAKEIILRYLSYEEKGLLPNNFLHNGEPQYKGVDVSLWAINAIYKYYQYTKDKELAKKVFPKVLDIVDWYWKGNGIVVNRDGLLFHYGAPRTWMDAQFDGTIVTPREGAAVEVNALWYNALMITAKLADELGYRGDEFKEKAMKVKSSFLERFVDNYGLYDFIDHDMKPDEKVRPNQIFAISLPFPVIDDPNTAKDVLKIVEEELLRPYGLSTLSRNDPSYIPYYRGDRASRDLAYHNGPIWPWLIGAYVDAKLRFEENVIELKGLLNKLKPLLEVAEKNNGYIQELFEDIPPYKPGGCLAQAWSVAEVYRAVNKIIQFT</sequence>
<reference evidence="3" key="1">
    <citation type="submission" date="2015-03" db="EMBL/GenBank/DDBJ databases">
        <title>Metagenome Sequencing of an Archaeal-Dominated Microbial Community from a Hot Spring at the Los Azufres Geothermal Field, Mexico.</title>
        <authorList>
            <person name="Servin-Garciduenas L.E."/>
            <person name="Martinez-Romero E."/>
        </authorList>
    </citation>
    <scope>NUCLEOTIDE SEQUENCE [LARGE SCALE GENOMIC DNA]</scope>
    <source>
        <strain evidence="3">AZ1-454</strain>
    </source>
</reference>
<dbReference type="PATRIC" id="fig|1326980.8.peg.2136"/>
<dbReference type="PANTHER" id="PTHR10569:SF2">
    <property type="entry name" value="GLYCOGEN DEBRANCHING ENZYME"/>
    <property type="match status" value="1"/>
</dbReference>
<dbReference type="NCBIfam" id="TIGR01561">
    <property type="entry name" value="gde_arch"/>
    <property type="match status" value="1"/>
</dbReference>
<dbReference type="InterPro" id="IPR006451">
    <property type="entry name" value="Glycogen_debranch_arc"/>
</dbReference>
<reference evidence="4" key="2">
    <citation type="submission" date="2022-05" db="EMBL/GenBank/DDBJ databases">
        <title>Metagenome Sequencing of an Archaeal-Dominated Microbial Community from a Hot Spring at the Los Azufres Geothermal Field, Mexico.</title>
        <authorList>
            <person name="Marin-Paredes R."/>
            <person name="Martinez-Romero E."/>
            <person name="Servin-Garciduenas L.E."/>
        </authorList>
    </citation>
    <scope>NUCLEOTIDE SEQUENCE</scope>
    <source>
        <strain evidence="4">AZ1-454</strain>
    </source>
</reference>
<dbReference type="InterPro" id="IPR012341">
    <property type="entry name" value="6hp_glycosidase-like_sf"/>
</dbReference>